<proteinExistence type="predicted"/>
<reference evidence="1" key="2">
    <citation type="journal article" date="2015" name="Data Brief">
        <title>Shoot transcriptome of the giant reed, Arundo donax.</title>
        <authorList>
            <person name="Barrero R.A."/>
            <person name="Guerrero F.D."/>
            <person name="Moolhuijzen P."/>
            <person name="Goolsby J.A."/>
            <person name="Tidwell J."/>
            <person name="Bellgard S.E."/>
            <person name="Bellgard M.I."/>
        </authorList>
    </citation>
    <scope>NUCLEOTIDE SEQUENCE</scope>
    <source>
        <tissue evidence="1">Shoot tissue taken approximately 20 cm above the soil surface</tissue>
    </source>
</reference>
<dbReference type="AlphaFoldDB" id="A0A0A9ECU7"/>
<evidence type="ECO:0000313" key="1">
    <source>
        <dbReference type="EMBL" id="JAD95670.1"/>
    </source>
</evidence>
<accession>A0A0A9ECU7</accession>
<reference evidence="1" key="1">
    <citation type="submission" date="2014-09" db="EMBL/GenBank/DDBJ databases">
        <authorList>
            <person name="Magalhaes I.L.F."/>
            <person name="Oliveira U."/>
            <person name="Santos F.R."/>
            <person name="Vidigal T.H.D.A."/>
            <person name="Brescovit A.D."/>
            <person name="Santos A.J."/>
        </authorList>
    </citation>
    <scope>NUCLEOTIDE SEQUENCE</scope>
    <source>
        <tissue evidence="1">Shoot tissue taken approximately 20 cm above the soil surface</tissue>
    </source>
</reference>
<sequence>MPCCINGLVSKWSSDAMSRAADSQQKRHHNVRSTEPRRINKLGGELLSYSVGTTTFHNRM</sequence>
<protein>
    <submittedName>
        <fullName evidence="1">Uncharacterized protein</fullName>
    </submittedName>
</protein>
<dbReference type="EMBL" id="GBRH01202225">
    <property type="protein sequence ID" value="JAD95670.1"/>
    <property type="molecule type" value="Transcribed_RNA"/>
</dbReference>
<name>A0A0A9ECU7_ARUDO</name>
<organism evidence="1">
    <name type="scientific">Arundo donax</name>
    <name type="common">Giant reed</name>
    <name type="synonym">Donax arundinaceus</name>
    <dbReference type="NCBI Taxonomy" id="35708"/>
    <lineage>
        <taxon>Eukaryota</taxon>
        <taxon>Viridiplantae</taxon>
        <taxon>Streptophyta</taxon>
        <taxon>Embryophyta</taxon>
        <taxon>Tracheophyta</taxon>
        <taxon>Spermatophyta</taxon>
        <taxon>Magnoliopsida</taxon>
        <taxon>Liliopsida</taxon>
        <taxon>Poales</taxon>
        <taxon>Poaceae</taxon>
        <taxon>PACMAD clade</taxon>
        <taxon>Arundinoideae</taxon>
        <taxon>Arundineae</taxon>
        <taxon>Arundo</taxon>
    </lineage>
</organism>